<keyword evidence="1" id="KW-0732">Signal</keyword>
<evidence type="ECO:0000313" key="2">
    <source>
        <dbReference type="EMBL" id="HGZ43152.1"/>
    </source>
</evidence>
<dbReference type="PROSITE" id="PS51257">
    <property type="entry name" value="PROKAR_LIPOPROTEIN"/>
    <property type="match status" value="1"/>
</dbReference>
<dbReference type="EMBL" id="DSQF01000012">
    <property type="protein sequence ID" value="HGZ43152.1"/>
    <property type="molecule type" value="Genomic_DNA"/>
</dbReference>
<evidence type="ECO:0000256" key="1">
    <source>
        <dbReference type="SAM" id="SignalP"/>
    </source>
</evidence>
<dbReference type="NCBIfam" id="TIGR04514">
    <property type="entry name" value="GWxTD_dom"/>
    <property type="match status" value="1"/>
</dbReference>
<dbReference type="InterPro" id="IPR030959">
    <property type="entry name" value="GWxTD_dom"/>
</dbReference>
<accession>A0A832I9U5</accession>
<gene>
    <name evidence="2" type="ORF">ENR23_06965</name>
</gene>
<dbReference type="InterPro" id="IPR011990">
    <property type="entry name" value="TPR-like_helical_dom_sf"/>
</dbReference>
<reference evidence="2" key="1">
    <citation type="journal article" date="2020" name="mSystems">
        <title>Genome- and Community-Level Interaction Insights into Carbon Utilization and Element Cycling Functions of Hydrothermarchaeota in Hydrothermal Sediment.</title>
        <authorList>
            <person name="Zhou Z."/>
            <person name="Liu Y."/>
            <person name="Xu W."/>
            <person name="Pan J."/>
            <person name="Luo Z.H."/>
            <person name="Li M."/>
        </authorList>
    </citation>
    <scope>NUCLEOTIDE SEQUENCE [LARGE SCALE GENOMIC DNA]</scope>
    <source>
        <strain evidence="2">SpSt-381</strain>
    </source>
</reference>
<feature type="chain" id="PRO_5032577995" evidence="1">
    <location>
        <begin position="26"/>
        <end position="647"/>
    </location>
</feature>
<dbReference type="Gene3D" id="1.25.40.10">
    <property type="entry name" value="Tetratricopeptide repeat domain"/>
    <property type="match status" value="2"/>
</dbReference>
<organism evidence="2">
    <name type="scientific">Eiseniibacteriota bacterium</name>
    <dbReference type="NCBI Taxonomy" id="2212470"/>
    <lineage>
        <taxon>Bacteria</taxon>
        <taxon>Candidatus Eiseniibacteriota</taxon>
    </lineage>
</organism>
<name>A0A832I9U5_UNCEI</name>
<proteinExistence type="predicted"/>
<dbReference type="SUPFAM" id="SSF48452">
    <property type="entry name" value="TPR-like"/>
    <property type="match status" value="1"/>
</dbReference>
<protein>
    <submittedName>
        <fullName evidence="2">GWxTD domain-containing protein</fullName>
    </submittedName>
</protein>
<comment type="caution">
    <text evidence="2">The sequence shown here is derived from an EMBL/GenBank/DDBJ whole genome shotgun (WGS) entry which is preliminary data.</text>
</comment>
<sequence>MPALIRVLPIAAALAACLSVAPRAAADAARDARAASLHREALAHAARNTIESRRLAIDALVRATLLRPDQPAWELDLARLYLQCGFRRLARERFERVASLAPDDADARLGLAWVWRRDWLKFLDRSSLERAIAHLTHAVRARPERGDAWLALVPLLVEKGELRAASAAARRAREADPDRLEPRLADAYTAWRLGRVAEAERLFEATVPRLPAELRERFEDISPLASERDTFELRRLPSAAARDDFVRRFWRAQDPDLATPENEARLEYLARVAHAFFLFWDARRGAWDERGEVYVRYGPPASADYNPLGERLSFAFGVGPDYPVNLLVWNYPELGMRVRMHDRTLDEFYSLPVSRDADPDPLPALDSVRLADGRMAARSGRAVFPVLPPRTTPMPLAGALARFEGERSGRVLGHFAVPAGPGDTLWAEWVVLDSARSEVARAGRRMSPSACDPTGLQVADFAAEVRPGEYLIGVSVRDGLGRRGVYRAEVRVRAARPGLRVSDVVLACGPPLALAGAERGPAVRIEPNPGARVAGDAPLTAYFEIDGLARGADGRARFETSYTVRSAERDPRIWIQRILDPRSRIAPLNVTREGEHAGPLRRQFVTVPVQGLPAGRYVLEVRVRDLVSGDEASAAAAFVREAAAGRP</sequence>
<dbReference type="AlphaFoldDB" id="A0A832I9U5"/>
<feature type="signal peptide" evidence="1">
    <location>
        <begin position="1"/>
        <end position="25"/>
    </location>
</feature>